<dbReference type="Pfam" id="PF14082">
    <property type="entry name" value="SduA_C"/>
    <property type="match status" value="1"/>
</dbReference>
<proteinExistence type="predicted"/>
<reference evidence="2 3" key="1">
    <citation type="submission" date="2016-10" db="EMBL/GenBank/DDBJ databases">
        <title>Evaluation of Human, Veterinary and Environmental Mycobacterium chelonae Isolates by Core Genome Phylogenomic Analysis, Targeted Gene Comparison, and Anti-microbial Susceptibility Patterns: A Tale of Mistaken Identities.</title>
        <authorList>
            <person name="Fogelson S.B."/>
            <person name="Camus A.C."/>
            <person name="Lorenz W."/>
            <person name="Vasireddy R."/>
            <person name="Vasireddy S."/>
            <person name="Smith T."/>
            <person name="Brown-Elliott B.A."/>
            <person name="Wallace R.J.Jr."/>
            <person name="Hasan N.A."/>
            <person name="Reischl U."/>
            <person name="Sanchez S."/>
        </authorList>
    </citation>
    <scope>NUCLEOTIDE SEQUENCE [LARGE SCALE GENOMIC DNA]</scope>
    <source>
        <strain evidence="2 3">15518</strain>
    </source>
</reference>
<keyword evidence="3" id="KW-1185">Reference proteome</keyword>
<evidence type="ECO:0000313" key="2">
    <source>
        <dbReference type="EMBL" id="OHU76129.1"/>
    </source>
</evidence>
<feature type="domain" description="Shedu protein SduA C-terminal" evidence="1">
    <location>
        <begin position="46"/>
        <end position="199"/>
    </location>
</feature>
<evidence type="ECO:0000259" key="1">
    <source>
        <dbReference type="Pfam" id="PF14082"/>
    </source>
</evidence>
<gene>
    <name evidence="2" type="ORF">BKG84_24875</name>
</gene>
<dbReference type="Proteomes" id="UP000179441">
    <property type="component" value="Unassembled WGS sequence"/>
</dbReference>
<comment type="caution">
    <text evidence="2">The sequence shown here is derived from an EMBL/GenBank/DDBJ whole genome shotgun (WGS) entry which is preliminary data.</text>
</comment>
<organism evidence="2 3">
    <name type="scientific">Mycobacteroides chelonae</name>
    <name type="common">Mycobacterium chelonae</name>
    <dbReference type="NCBI Taxonomy" id="1774"/>
    <lineage>
        <taxon>Bacteria</taxon>
        <taxon>Bacillati</taxon>
        <taxon>Actinomycetota</taxon>
        <taxon>Actinomycetes</taxon>
        <taxon>Mycobacteriales</taxon>
        <taxon>Mycobacteriaceae</taxon>
        <taxon>Mycobacteroides</taxon>
    </lineage>
</organism>
<sequence length="221" mass="25639">MDEVPDGSKRRTAFRRADLRKFEVNHDAINQAEVDEFETILNRAEREADLQQHLAANPRILVQKLRGGWGRWVIPSPRFGAEHVPDFIVGEYSSLGVQWTLVELESPRRRLFNNRGDPAEYLNHAIRQIADWRDWLITNRDYAIRSRSDQGLGLVDIDGRAPAWIIIGRRDDEDEKTRRRRAQLGAQSGIEIHTYDWLLDAAHARVHDMEAWKRRSGVGND</sequence>
<dbReference type="EMBL" id="MLIS01000004">
    <property type="protein sequence ID" value="OHU76129.1"/>
    <property type="molecule type" value="Genomic_DNA"/>
</dbReference>
<dbReference type="RefSeq" id="WP_070952834.1">
    <property type="nucleotide sequence ID" value="NZ_MLIS01000004.1"/>
</dbReference>
<name>A0A1S1LUU8_MYCCH</name>
<protein>
    <recommendedName>
        <fullName evidence="1">Shedu protein SduA C-terminal domain-containing protein</fullName>
    </recommendedName>
</protein>
<dbReference type="AlphaFoldDB" id="A0A1S1LUU8"/>
<accession>A0A1S1LUU8</accession>
<dbReference type="InterPro" id="IPR025359">
    <property type="entry name" value="SduA_C"/>
</dbReference>
<evidence type="ECO:0000313" key="3">
    <source>
        <dbReference type="Proteomes" id="UP000179441"/>
    </source>
</evidence>